<keyword evidence="3 6" id="KW-0518">Myosin</keyword>
<dbReference type="OrthoDB" id="6108017at2759"/>
<dbReference type="InterPro" id="IPR036961">
    <property type="entry name" value="Kinesin_motor_dom_sf"/>
</dbReference>
<gene>
    <name evidence="8" type="ORF">GPUH_LOCUS20797</name>
</gene>
<proteinExistence type="inferred from homology"/>
<dbReference type="PRINTS" id="PR00193">
    <property type="entry name" value="MYOSINHEAVY"/>
</dbReference>
<sequence>MKRLLHSQSIIVSGESGAGKTESQKCILRYLCESWGSTAGPVEQRILETNPILEAFGNAKTVRNNNSSRFGKFVEIHFNRKVTAFGKLIQCLLRNNNQHAMRFLTFRTPTSTCVLERPEGDLRDELVDDYADFQRLLKGLRSIGFSEQDVNIIFAVVAAVLHLGNVHFIENLEDSKGGCMVEPSNEVSLRHAASLLGLDDFELKSGLTTRIMQPVKGGDKGTIIRVPLKPYEASAARDALAKAVYSRLFDAIVARINKCIPFGDSVSYIGVLDIAGF</sequence>
<feature type="domain" description="Myosin motor" evidence="7">
    <location>
        <begin position="1"/>
        <end position="277"/>
    </location>
</feature>
<feature type="binding site" evidence="6">
    <location>
        <begin position="14"/>
        <end position="21"/>
    </location>
    <ligand>
        <name>ATP</name>
        <dbReference type="ChEBI" id="CHEBI:30616"/>
    </ligand>
</feature>
<dbReference type="Pfam" id="PF00063">
    <property type="entry name" value="Myosin_head"/>
    <property type="match status" value="2"/>
</dbReference>
<dbReference type="SMART" id="SM00242">
    <property type="entry name" value="MYSc"/>
    <property type="match status" value="1"/>
</dbReference>
<reference evidence="8 9" key="2">
    <citation type="submission" date="2018-11" db="EMBL/GenBank/DDBJ databases">
        <authorList>
            <consortium name="Pathogen Informatics"/>
        </authorList>
    </citation>
    <scope>NUCLEOTIDE SEQUENCE [LARGE SCALE GENOMIC DNA]</scope>
</reference>
<dbReference type="Proteomes" id="UP000271098">
    <property type="component" value="Unassembled WGS sequence"/>
</dbReference>
<evidence type="ECO:0000256" key="4">
    <source>
        <dbReference type="ARBA" id="ARBA00023175"/>
    </source>
</evidence>
<evidence type="ECO:0000256" key="1">
    <source>
        <dbReference type="ARBA" id="ARBA00022741"/>
    </source>
</evidence>
<dbReference type="GO" id="GO:0016459">
    <property type="term" value="C:myosin complex"/>
    <property type="evidence" value="ECO:0007669"/>
    <property type="project" value="UniProtKB-KW"/>
</dbReference>
<evidence type="ECO:0000256" key="6">
    <source>
        <dbReference type="PROSITE-ProRule" id="PRU00782"/>
    </source>
</evidence>
<dbReference type="AlphaFoldDB" id="A0A183EIK6"/>
<dbReference type="WBParaSite" id="GPUH_0002082201-mRNA-1">
    <property type="protein sequence ID" value="GPUH_0002082201-mRNA-1"/>
    <property type="gene ID" value="GPUH_0002082201"/>
</dbReference>
<keyword evidence="4 6" id="KW-0505">Motor protein</keyword>
<dbReference type="InterPro" id="IPR027417">
    <property type="entry name" value="P-loop_NTPase"/>
</dbReference>
<evidence type="ECO:0000313" key="10">
    <source>
        <dbReference type="WBParaSite" id="GPUH_0002082201-mRNA-1"/>
    </source>
</evidence>
<evidence type="ECO:0000256" key="2">
    <source>
        <dbReference type="ARBA" id="ARBA00022840"/>
    </source>
</evidence>
<protein>
    <submittedName>
        <fullName evidence="10">Myosin motor domain-containing protein</fullName>
    </submittedName>
</protein>
<comment type="similarity">
    <text evidence="6">Belongs to the TRAFAC class myosin-kinesin ATPase superfamily. Myosin family.</text>
</comment>
<evidence type="ECO:0000313" key="9">
    <source>
        <dbReference type="Proteomes" id="UP000271098"/>
    </source>
</evidence>
<name>A0A183EIK6_9BILA</name>
<accession>A0A183EIK6</accession>
<comment type="caution">
    <text evidence="6">Lacks conserved residue(s) required for the propagation of feature annotation.</text>
</comment>
<dbReference type="GO" id="GO:0051015">
    <property type="term" value="F:actin filament binding"/>
    <property type="evidence" value="ECO:0007669"/>
    <property type="project" value="TreeGrafter"/>
</dbReference>
<evidence type="ECO:0000256" key="3">
    <source>
        <dbReference type="ARBA" id="ARBA00023123"/>
    </source>
</evidence>
<evidence type="ECO:0000259" key="7">
    <source>
        <dbReference type="PROSITE" id="PS51456"/>
    </source>
</evidence>
<keyword evidence="9" id="KW-1185">Reference proteome</keyword>
<organism evidence="10">
    <name type="scientific">Gongylonema pulchrum</name>
    <dbReference type="NCBI Taxonomy" id="637853"/>
    <lineage>
        <taxon>Eukaryota</taxon>
        <taxon>Metazoa</taxon>
        <taxon>Ecdysozoa</taxon>
        <taxon>Nematoda</taxon>
        <taxon>Chromadorea</taxon>
        <taxon>Rhabditida</taxon>
        <taxon>Spirurina</taxon>
        <taxon>Spiruromorpha</taxon>
        <taxon>Spiruroidea</taxon>
        <taxon>Gongylonematidae</taxon>
        <taxon>Gongylonema</taxon>
    </lineage>
</organism>
<keyword evidence="2 6" id="KW-0067">ATP-binding</keyword>
<reference evidence="10" key="1">
    <citation type="submission" date="2016-06" db="UniProtKB">
        <authorList>
            <consortium name="WormBaseParasite"/>
        </authorList>
    </citation>
    <scope>IDENTIFICATION</scope>
</reference>
<evidence type="ECO:0000313" key="8">
    <source>
        <dbReference type="EMBL" id="VDN36843.1"/>
    </source>
</evidence>
<dbReference type="EMBL" id="UYRT01091166">
    <property type="protein sequence ID" value="VDN36843.1"/>
    <property type="molecule type" value="Genomic_DNA"/>
</dbReference>
<dbReference type="PANTHER" id="PTHR13140">
    <property type="entry name" value="MYOSIN"/>
    <property type="match status" value="1"/>
</dbReference>
<keyword evidence="1 6" id="KW-0547">Nucleotide-binding</keyword>
<dbReference type="GO" id="GO:0000146">
    <property type="term" value="F:microfilament motor activity"/>
    <property type="evidence" value="ECO:0007669"/>
    <property type="project" value="TreeGrafter"/>
</dbReference>
<dbReference type="Gene3D" id="3.40.850.10">
    <property type="entry name" value="Kinesin motor domain"/>
    <property type="match status" value="1"/>
</dbReference>
<dbReference type="PANTHER" id="PTHR13140:SF745">
    <property type="entry name" value="UNCONVENTIONAL MYOSIN-VI"/>
    <property type="match status" value="1"/>
</dbReference>
<dbReference type="PROSITE" id="PS51456">
    <property type="entry name" value="MYOSIN_MOTOR"/>
    <property type="match status" value="1"/>
</dbReference>
<dbReference type="GO" id="GO:0005886">
    <property type="term" value="C:plasma membrane"/>
    <property type="evidence" value="ECO:0007669"/>
    <property type="project" value="TreeGrafter"/>
</dbReference>
<evidence type="ECO:0000256" key="5">
    <source>
        <dbReference type="ARBA" id="ARBA00023203"/>
    </source>
</evidence>
<dbReference type="GO" id="GO:0007015">
    <property type="term" value="P:actin filament organization"/>
    <property type="evidence" value="ECO:0007669"/>
    <property type="project" value="TreeGrafter"/>
</dbReference>
<keyword evidence="5 6" id="KW-0009">Actin-binding</keyword>
<dbReference type="SUPFAM" id="SSF52540">
    <property type="entry name" value="P-loop containing nucleoside triphosphate hydrolases"/>
    <property type="match status" value="1"/>
</dbReference>
<dbReference type="GO" id="GO:0030048">
    <property type="term" value="P:actin filament-based movement"/>
    <property type="evidence" value="ECO:0007669"/>
    <property type="project" value="TreeGrafter"/>
</dbReference>
<dbReference type="GO" id="GO:0005524">
    <property type="term" value="F:ATP binding"/>
    <property type="evidence" value="ECO:0007669"/>
    <property type="project" value="UniProtKB-UniRule"/>
</dbReference>
<dbReference type="Gene3D" id="1.20.120.720">
    <property type="entry name" value="Myosin VI head, motor domain, U50 subdomain"/>
    <property type="match status" value="1"/>
</dbReference>
<dbReference type="InterPro" id="IPR001609">
    <property type="entry name" value="Myosin_head_motor_dom-like"/>
</dbReference>
<dbReference type="GO" id="GO:0030139">
    <property type="term" value="C:endocytic vesicle"/>
    <property type="evidence" value="ECO:0007669"/>
    <property type="project" value="TreeGrafter"/>
</dbReference>